<name>A0ABD7Y597_9BURK</name>
<dbReference type="Proteomes" id="UP001220209">
    <property type="component" value="Chromosome 2"/>
</dbReference>
<evidence type="ECO:0000256" key="3">
    <source>
        <dbReference type="PIRSR" id="PIRSR607837-1"/>
    </source>
</evidence>
<evidence type="ECO:0000256" key="1">
    <source>
        <dbReference type="ARBA" id="ARBA00008635"/>
    </source>
</evidence>
<keyword evidence="2 3" id="KW-0479">Metal-binding</keyword>
<evidence type="ECO:0000256" key="2">
    <source>
        <dbReference type="ARBA" id="ARBA00022723"/>
    </source>
</evidence>
<dbReference type="InterPro" id="IPR007837">
    <property type="entry name" value="DinB"/>
</dbReference>
<dbReference type="AlphaFoldDB" id="A0ABD7Y597"/>
<dbReference type="PANTHER" id="PTHR37302:SF1">
    <property type="entry name" value="PROTEIN DINB"/>
    <property type="match status" value="1"/>
</dbReference>
<sequence>MTITSTVARERAWRGALRIAAAASETRVDMRAPTENNGGEAHILGETHKDTTMSENALLSRMLRYQAWANDEMLTAIAGLDAVEHADERHLALRLMNHCLVVNRIFAAHLTGERHGFASDNTPDTPEPDALRAAFAALDRWYLDHVEAATPAMLAESIPFAFTDGDNGYMTREEMLTHVVTHGGYHRGEAGRLMTQAVARSGKNIRLPWDTYAVHLHRTEPARRLQGKTEAANATR</sequence>
<dbReference type="PANTHER" id="PTHR37302">
    <property type="entry name" value="SLR1116 PROTEIN"/>
    <property type="match status" value="1"/>
</dbReference>
<evidence type="ECO:0000313" key="5">
    <source>
        <dbReference type="Proteomes" id="UP001220209"/>
    </source>
</evidence>
<proteinExistence type="inferred from homology"/>
<dbReference type="RefSeq" id="WP_223274285.1">
    <property type="nucleotide sequence ID" value="NZ_AP018357.1"/>
</dbReference>
<evidence type="ECO:0000313" key="4">
    <source>
        <dbReference type="EMBL" id="WFN19850.1"/>
    </source>
</evidence>
<dbReference type="EMBL" id="CP090641">
    <property type="protein sequence ID" value="WFN19850.1"/>
    <property type="molecule type" value="Genomic_DNA"/>
</dbReference>
<gene>
    <name evidence="4" type="ORF">LXE91_28305</name>
</gene>
<dbReference type="Gene3D" id="1.20.120.450">
    <property type="entry name" value="dinb family like domain"/>
    <property type="match status" value="1"/>
</dbReference>
<comment type="similarity">
    <text evidence="1">Belongs to the DinB family.</text>
</comment>
<feature type="binding site" evidence="3">
    <location>
        <position position="98"/>
    </location>
    <ligand>
        <name>a divalent metal cation</name>
        <dbReference type="ChEBI" id="CHEBI:60240"/>
    </ligand>
</feature>
<organism evidence="4 5">
    <name type="scientific">Burkholderia contaminans</name>
    <dbReference type="NCBI Taxonomy" id="488447"/>
    <lineage>
        <taxon>Bacteria</taxon>
        <taxon>Pseudomonadati</taxon>
        <taxon>Pseudomonadota</taxon>
        <taxon>Betaproteobacteria</taxon>
        <taxon>Burkholderiales</taxon>
        <taxon>Burkholderiaceae</taxon>
        <taxon>Burkholderia</taxon>
        <taxon>Burkholderia cepacia complex</taxon>
    </lineage>
</organism>
<dbReference type="GO" id="GO:0046872">
    <property type="term" value="F:metal ion binding"/>
    <property type="evidence" value="ECO:0007669"/>
    <property type="project" value="UniProtKB-KW"/>
</dbReference>
<dbReference type="Pfam" id="PF05163">
    <property type="entry name" value="DinB"/>
    <property type="match status" value="1"/>
</dbReference>
<dbReference type="SUPFAM" id="SSF109854">
    <property type="entry name" value="DinB/YfiT-like putative metalloenzymes"/>
    <property type="match status" value="1"/>
</dbReference>
<reference evidence="4 5" key="1">
    <citation type="submission" date="2021-12" db="EMBL/GenBank/DDBJ databases">
        <title>Genomic and phenotypic characterization of three Burkholderia contaminans isolates recovered from different sources.</title>
        <authorList>
            <person name="Lopez De Volder A."/>
            <person name="Fan Y."/>
            <person name="Nunvar J."/>
            <person name="Herrera T."/>
            <person name="Timp W."/>
            <person name="Degrossi J."/>
        </authorList>
    </citation>
    <scope>NUCLEOTIDE SEQUENCE [LARGE SCALE GENOMIC DNA]</scope>
    <source>
        <strain evidence="4 5">LMG 23361</strain>
    </source>
</reference>
<protein>
    <submittedName>
        <fullName evidence="4">DinB family protein</fullName>
    </submittedName>
</protein>
<dbReference type="InterPro" id="IPR034660">
    <property type="entry name" value="DinB/YfiT-like"/>
</dbReference>
<accession>A0ABD7Y597</accession>
<feature type="binding site" evidence="3">
    <location>
        <position position="186"/>
    </location>
    <ligand>
        <name>a divalent metal cation</name>
        <dbReference type="ChEBI" id="CHEBI:60240"/>
    </ligand>
</feature>
<feature type="binding site" evidence="3">
    <location>
        <position position="182"/>
    </location>
    <ligand>
        <name>a divalent metal cation</name>
        <dbReference type="ChEBI" id="CHEBI:60240"/>
    </ligand>
</feature>